<comment type="caution">
    <text evidence="5">The sequence shown here is derived from an EMBL/GenBank/DDBJ whole genome shotgun (WGS) entry which is preliminary data.</text>
</comment>
<dbReference type="Pfam" id="PF13005">
    <property type="entry name" value="zf-IS66"/>
    <property type="match status" value="1"/>
</dbReference>
<dbReference type="Pfam" id="PF13007">
    <property type="entry name" value="LZ_Tnp_IS66"/>
    <property type="match status" value="1"/>
</dbReference>
<evidence type="ECO:0000256" key="1">
    <source>
        <dbReference type="SAM" id="Coils"/>
    </source>
</evidence>
<dbReference type="Pfam" id="PF03050">
    <property type="entry name" value="DDE_Tnp_IS66"/>
    <property type="match status" value="1"/>
</dbReference>
<evidence type="ECO:0000259" key="3">
    <source>
        <dbReference type="Pfam" id="PF13005"/>
    </source>
</evidence>
<proteinExistence type="predicted"/>
<evidence type="ECO:0000259" key="4">
    <source>
        <dbReference type="Pfam" id="PF13007"/>
    </source>
</evidence>
<dbReference type="InterPro" id="IPR052344">
    <property type="entry name" value="Transposase-related"/>
</dbReference>
<dbReference type="EMBL" id="SVBY01000094">
    <property type="protein sequence ID" value="MBE6093522.1"/>
    <property type="molecule type" value="Genomic_DNA"/>
</dbReference>
<feature type="domain" description="Transposase TnpC homeodomain" evidence="4">
    <location>
        <begin position="29"/>
        <end position="105"/>
    </location>
</feature>
<gene>
    <name evidence="5" type="ORF">E7201_10255</name>
</gene>
<dbReference type="InterPro" id="IPR004291">
    <property type="entry name" value="Transposase_IS66_central"/>
</dbReference>
<feature type="domain" description="Transposase IS66 central" evidence="2">
    <location>
        <begin position="179"/>
        <end position="463"/>
    </location>
</feature>
<reference evidence="5" key="1">
    <citation type="submission" date="2019-04" db="EMBL/GenBank/DDBJ databases">
        <title>Evolution of Biomass-Degrading Anaerobic Consortia Revealed by Metagenomics.</title>
        <authorList>
            <person name="Peng X."/>
        </authorList>
    </citation>
    <scope>NUCLEOTIDE SEQUENCE</scope>
    <source>
        <strain evidence="5">SIG240</strain>
    </source>
</reference>
<feature type="domain" description="Transposase IS66 zinc-finger binding" evidence="3">
    <location>
        <begin position="114"/>
        <end position="157"/>
    </location>
</feature>
<dbReference type="Proteomes" id="UP000761380">
    <property type="component" value="Unassembled WGS sequence"/>
</dbReference>
<dbReference type="InterPro" id="IPR024463">
    <property type="entry name" value="Transposase_TnpC_homeodom"/>
</dbReference>
<name>A0A927WTB2_SELRU</name>
<dbReference type="PANTHER" id="PTHR33678">
    <property type="entry name" value="BLL1576 PROTEIN"/>
    <property type="match status" value="1"/>
</dbReference>
<dbReference type="InterPro" id="IPR024474">
    <property type="entry name" value="Znf_dom_IS66"/>
</dbReference>
<sequence>MVEKITESHEQNKDWERAYHSLEKDYQALSERYETLRKMAFGVHSEKTKTIFNPDQTLLFNEAELAAGGNRIEDETVEIAAHKRKKKKTKGLSQEELDVLPHEEILQPVPEEQRICSKCGTKMVSMGKEKIREELIYIPAQIKVRVHYRETYECRECRKNGHFSIQKSFVPQPVLPHCKASASTIAHIMEQKYVFGVPLYRQEREWTQIGIHLDQNTMGSWIIRSAATWFKPIVDRLHAYLLQEDVIQADETTVQVLKEAGRKNTSKSYMWVFMGGEFTAKNSIRIYQYQETRKGANAQTFLSGFSGALLSDGYQGYNSVDNVKRFGCWSHARRKFVDSLPQKKEGAADTVAGQCVLKINKLFEIEDNLRDCSSAERQKQRMLQSKPVVEDFFTYIESNRDIVLPKGNLGKAISYAINQKSELTSFLEDGNVPIHNNACERSVRAFCIGRRAWLFAGSPKGADASASIYSLAETAKANGLNVFKYFTFILNHLPNEKCYSSPEILDAYLPWTHLVQKVCREKENKEPEL</sequence>
<dbReference type="NCBIfam" id="NF033517">
    <property type="entry name" value="transpos_IS66"/>
    <property type="match status" value="1"/>
</dbReference>
<feature type="coiled-coil region" evidence="1">
    <location>
        <begin position="5"/>
        <end position="39"/>
    </location>
</feature>
<keyword evidence="1" id="KW-0175">Coiled coil</keyword>
<protein>
    <submittedName>
        <fullName evidence="5">IS66 family transposase</fullName>
    </submittedName>
</protein>
<dbReference type="AlphaFoldDB" id="A0A927WTB2"/>
<evidence type="ECO:0000313" key="5">
    <source>
        <dbReference type="EMBL" id="MBE6093522.1"/>
    </source>
</evidence>
<accession>A0A927WTB2</accession>
<evidence type="ECO:0000259" key="2">
    <source>
        <dbReference type="Pfam" id="PF03050"/>
    </source>
</evidence>
<evidence type="ECO:0000313" key="6">
    <source>
        <dbReference type="Proteomes" id="UP000761380"/>
    </source>
</evidence>
<organism evidence="5 6">
    <name type="scientific">Selenomonas ruminantium</name>
    <dbReference type="NCBI Taxonomy" id="971"/>
    <lineage>
        <taxon>Bacteria</taxon>
        <taxon>Bacillati</taxon>
        <taxon>Bacillota</taxon>
        <taxon>Negativicutes</taxon>
        <taxon>Selenomonadales</taxon>
        <taxon>Selenomonadaceae</taxon>
        <taxon>Selenomonas</taxon>
    </lineage>
</organism>